<comment type="caution">
    <text evidence="1">The sequence shown here is derived from an EMBL/GenBank/DDBJ whole genome shotgun (WGS) entry which is preliminary data.</text>
</comment>
<name>A0ABS3RRY7_9ACTN</name>
<gene>
    <name evidence="1" type="ORF">J4709_18085</name>
</gene>
<evidence type="ECO:0000313" key="2">
    <source>
        <dbReference type="Proteomes" id="UP000680206"/>
    </source>
</evidence>
<accession>A0ABS3RRY7</accession>
<evidence type="ECO:0000313" key="1">
    <source>
        <dbReference type="EMBL" id="MBO2459492.1"/>
    </source>
</evidence>
<protein>
    <submittedName>
        <fullName evidence="1">Uncharacterized protein</fullName>
    </submittedName>
</protein>
<sequence length="270" mass="30477">MQLDSIDGEEMSSFIREADMLRPIVDNVSHFLSKDDKWEHFYEVQSPKGVVDIVLVIFDEHALEQRNVWGVQPVQERSSLEVLVAMSQAQDSSVFTTTDLAEKTLYSRSHLRRRILPSLVDLGWVNRINEREWMCTYRYKSPTASINAIEVKRSEWQRGLMQAASYTEFANKAYLAMDVTKIPKNRQSIYRSLRHAGVGLISVANNPGDQDTLAVKLEASERTKWGNARFVVAERVAAIRESGGNAGAWGHVFGRLVSTSSGEDPRNSVS</sequence>
<reference evidence="1 2" key="1">
    <citation type="submission" date="2021-03" db="EMBL/GenBank/DDBJ databases">
        <title>Actinomadura violae sp. nov., isolated from lichen in Thailand.</title>
        <authorList>
            <person name="Kanchanasin P."/>
            <person name="Saeng-In P."/>
            <person name="Phongsopitanun W."/>
            <person name="Yuki M."/>
            <person name="Kudo T."/>
            <person name="Ohkuma M."/>
            <person name="Tanasupawat S."/>
        </authorList>
    </citation>
    <scope>NUCLEOTIDE SEQUENCE [LARGE SCALE GENOMIC DNA]</scope>
    <source>
        <strain evidence="1 2">LCR2-06</strain>
    </source>
</reference>
<proteinExistence type="predicted"/>
<keyword evidence="2" id="KW-1185">Reference proteome</keyword>
<dbReference type="Proteomes" id="UP000680206">
    <property type="component" value="Unassembled WGS sequence"/>
</dbReference>
<dbReference type="EMBL" id="JAGEPF010000010">
    <property type="protein sequence ID" value="MBO2459492.1"/>
    <property type="molecule type" value="Genomic_DNA"/>
</dbReference>
<dbReference type="RefSeq" id="WP_208242198.1">
    <property type="nucleotide sequence ID" value="NZ_JAGEPF010000010.1"/>
</dbReference>
<organism evidence="1 2">
    <name type="scientific">Actinomadura violacea</name>
    <dbReference type="NCBI Taxonomy" id="2819934"/>
    <lineage>
        <taxon>Bacteria</taxon>
        <taxon>Bacillati</taxon>
        <taxon>Actinomycetota</taxon>
        <taxon>Actinomycetes</taxon>
        <taxon>Streptosporangiales</taxon>
        <taxon>Thermomonosporaceae</taxon>
        <taxon>Actinomadura</taxon>
    </lineage>
</organism>